<evidence type="ECO:0000313" key="15">
    <source>
        <dbReference type="EMBL" id="CAH2276338.1"/>
    </source>
</evidence>
<dbReference type="GO" id="GO:0006508">
    <property type="term" value="P:proteolysis"/>
    <property type="evidence" value="ECO:0007669"/>
    <property type="project" value="UniProtKB-KW"/>
</dbReference>
<dbReference type="InterPro" id="IPR033116">
    <property type="entry name" value="TRYPSIN_SER"/>
</dbReference>
<dbReference type="InterPro" id="IPR035914">
    <property type="entry name" value="Sperma_CUB_dom_sf"/>
</dbReference>
<evidence type="ECO:0000259" key="14">
    <source>
        <dbReference type="PROSITE" id="PS50240"/>
    </source>
</evidence>
<evidence type="ECO:0000256" key="11">
    <source>
        <dbReference type="PROSITE-ProRule" id="PRU00059"/>
    </source>
</evidence>
<comment type="caution">
    <text evidence="11">Lacks conserved residue(s) required for the propagation of feature annotation.</text>
</comment>
<keyword evidence="3 12" id="KW-0720">Serine protease</keyword>
<evidence type="ECO:0000256" key="6">
    <source>
        <dbReference type="ARBA" id="ARBA00050866"/>
    </source>
</evidence>
<evidence type="ECO:0000256" key="5">
    <source>
        <dbReference type="ARBA" id="ARBA00043205"/>
    </source>
</evidence>
<evidence type="ECO:0000256" key="9">
    <source>
        <dbReference type="ARBA" id="ARBA00073429"/>
    </source>
</evidence>
<evidence type="ECO:0000313" key="16">
    <source>
        <dbReference type="Proteomes" id="UP001295444"/>
    </source>
</evidence>
<dbReference type="SMART" id="SM00042">
    <property type="entry name" value="CUB"/>
    <property type="match status" value="2"/>
</dbReference>
<evidence type="ECO:0000256" key="12">
    <source>
        <dbReference type="RuleBase" id="RU363034"/>
    </source>
</evidence>
<evidence type="ECO:0000256" key="10">
    <source>
        <dbReference type="ARBA" id="ARBA00075374"/>
    </source>
</evidence>
<evidence type="ECO:0000256" key="4">
    <source>
        <dbReference type="ARBA" id="ARBA00023157"/>
    </source>
</evidence>
<dbReference type="PRINTS" id="PR00722">
    <property type="entry name" value="CHYMOTRYPSIN"/>
</dbReference>
<dbReference type="SMART" id="SM00020">
    <property type="entry name" value="Tryp_SPc"/>
    <property type="match status" value="2"/>
</dbReference>
<dbReference type="PROSITE" id="PS00134">
    <property type="entry name" value="TRYPSIN_HIS"/>
    <property type="match status" value="2"/>
</dbReference>
<reference evidence="15" key="1">
    <citation type="submission" date="2022-03" db="EMBL/GenBank/DDBJ databases">
        <authorList>
            <person name="Alioto T."/>
            <person name="Alioto T."/>
            <person name="Gomez Garrido J."/>
        </authorList>
    </citation>
    <scope>NUCLEOTIDE SEQUENCE</scope>
</reference>
<dbReference type="InterPro" id="IPR001254">
    <property type="entry name" value="Trypsin_dom"/>
</dbReference>
<keyword evidence="1 12" id="KW-0645">Protease</keyword>
<keyword evidence="4" id="KW-1015">Disulfide bond</keyword>
<evidence type="ECO:0000256" key="3">
    <source>
        <dbReference type="ARBA" id="ARBA00022825"/>
    </source>
</evidence>
<dbReference type="FunFam" id="2.40.10.10:FF:000003">
    <property type="entry name" value="Transmembrane serine protease 3"/>
    <property type="match status" value="1"/>
</dbReference>
<protein>
    <recommendedName>
        <fullName evidence="9">Ovochymase-2</fullName>
        <ecNumber evidence="8">3.4.21.120</ecNumber>
    </recommendedName>
    <alternativeName>
        <fullName evidence="10">Oviductal protease</fullName>
    </alternativeName>
    <alternativeName>
        <fullName evidence="5">Oviductin</fullName>
    </alternativeName>
</protein>
<dbReference type="SUPFAM" id="SSF49854">
    <property type="entry name" value="Spermadhesin, CUB domain"/>
    <property type="match status" value="3"/>
</dbReference>
<sequence>MGVILDLAQEFHEFLVDFRGWGLTANQDKSRRTQAELQDNEARLCGFTSPPPVFSPNNTMFIHFITDQENNYPGFKARFDFIQQNLFLLPVNKFLMFGAQQKSLSQDVCGIAPLSPQWMLPRIVGGEEACPNCWPWQVALLFLDTFQCGGVIISPHAVLSAAHCIQSLDPSHWFVIAGKHDRSLNEPTEQMRAVRMVHVHEKFNLKTFDYDMVFLWLEKPLEFNDFVRPICMPSVDEPLAPSSVCVVTGWGNIQEGGPGNSPSCKSALSQRGMEQLQVPIVDINVCNKTYYEGVLTERMVCAGFPSTIGRNSCQGDSGGPLVCPSMNKSFVLYGLVSWGVGCATGLKPFVYAKVREFLSWIQTVQQVEEEGNQMSKPKKQTLKSLASEDKVTVNHAERCGSLISPEVYVSHGPVVRVSFHTSAKGSYGKGGFAMIFRKYGGQVVSAEGACEHRKGLRVHIGGAAPSRAAVEKRLALWVHTAVTPDLSVAVNSPDFHDEILTSNNGAISSPGYPSNYPNDLSCHWRIVAPLRNIIRLDLLKLKTEKNASGCLDQLLIYEGTGKNKTLLGSYCGQMQLFSLKSDGPEMTLVFTTNSIVTMSGFTLKYSFWELQPDRSQCSLDAQRKAAVTACPILDLLPAGSAEIMSPHYPEIYPNGVDCQWLIYSTSGLRLRLLINDLYLEESANCTWDYLKVFDGSNNVSKLIVSLCGLKTDLNVESTGSYLLLHFYTDKSLGYRGFRINYWEISEPSILTSRILENTCNNGNPTEDECKVIGRASVFGEDCQGTGAEPTVLYLTEPASLFRRWTKKEARGRGRISTVVGGQTAPSKSWPWIASLQTRSRQHYCGGTVLSEKWILTAAHCEFRVGTDRLFVGQTDLSLGNDLEAFVINSYEHPSYDQDVLPPNNDITLLEVYPPLLLGTCTFAACVLRDFTCWKNTEKAVPLYASCMTAGWGVANILNYHFPKMLQQATISLLSIESCLDYWGSDVTDGNVCTGGMGATSCMGDSGGPLICKVENQYMLVGVVSWGSDECDFNAPTVYNNVFAYREWICQYIGC</sequence>
<evidence type="ECO:0000256" key="8">
    <source>
        <dbReference type="ARBA" id="ARBA00066609"/>
    </source>
</evidence>
<dbReference type="InterPro" id="IPR043504">
    <property type="entry name" value="Peptidase_S1_PA_chymotrypsin"/>
</dbReference>
<dbReference type="Gene3D" id="2.60.120.290">
    <property type="entry name" value="Spermadhesin, CUB domain"/>
    <property type="match status" value="3"/>
</dbReference>
<feature type="domain" description="Peptidase S1" evidence="14">
    <location>
        <begin position="123"/>
        <end position="366"/>
    </location>
</feature>
<dbReference type="InterPro" id="IPR018114">
    <property type="entry name" value="TRYPSIN_HIS"/>
</dbReference>
<feature type="domain" description="CUB" evidence="13">
    <location>
        <begin position="496"/>
        <end position="608"/>
    </location>
</feature>
<dbReference type="PROSITE" id="PS50240">
    <property type="entry name" value="TRYPSIN_DOM"/>
    <property type="match status" value="2"/>
</dbReference>
<dbReference type="GO" id="GO:0004252">
    <property type="term" value="F:serine-type endopeptidase activity"/>
    <property type="evidence" value="ECO:0007669"/>
    <property type="project" value="InterPro"/>
</dbReference>
<dbReference type="FunFam" id="2.60.120.290:FF:000005">
    <property type="entry name" value="Procollagen C-endopeptidase enhancer 1"/>
    <property type="match status" value="2"/>
</dbReference>
<dbReference type="Gene3D" id="2.40.10.10">
    <property type="entry name" value="Trypsin-like serine proteases"/>
    <property type="match status" value="2"/>
</dbReference>
<comment type="catalytic activity">
    <reaction evidence="6">
        <text>Preferential cleavage at 371-Gly-Ser-Arg-|-Trp-374 of glycoprotein gp43 in Xenopus laevis coelemic egg envelope to yield gp41.</text>
        <dbReference type="EC" id="3.4.21.120"/>
    </reaction>
</comment>
<dbReference type="Pfam" id="PF00431">
    <property type="entry name" value="CUB"/>
    <property type="match status" value="3"/>
</dbReference>
<dbReference type="Proteomes" id="UP001295444">
    <property type="component" value="Chromosome 03"/>
</dbReference>
<dbReference type="GO" id="GO:0009566">
    <property type="term" value="P:fertilization"/>
    <property type="evidence" value="ECO:0007669"/>
    <property type="project" value="UniProtKB-ARBA"/>
</dbReference>
<dbReference type="PROSITE" id="PS00135">
    <property type="entry name" value="TRYPSIN_SER"/>
    <property type="match status" value="2"/>
</dbReference>
<evidence type="ECO:0000256" key="7">
    <source>
        <dbReference type="ARBA" id="ARBA00055017"/>
    </source>
</evidence>
<evidence type="ECO:0000259" key="13">
    <source>
        <dbReference type="PROSITE" id="PS01180"/>
    </source>
</evidence>
<organism evidence="15 16">
    <name type="scientific">Pelobates cultripes</name>
    <name type="common">Western spadefoot toad</name>
    <dbReference type="NCBI Taxonomy" id="61616"/>
    <lineage>
        <taxon>Eukaryota</taxon>
        <taxon>Metazoa</taxon>
        <taxon>Chordata</taxon>
        <taxon>Craniata</taxon>
        <taxon>Vertebrata</taxon>
        <taxon>Euteleostomi</taxon>
        <taxon>Amphibia</taxon>
        <taxon>Batrachia</taxon>
        <taxon>Anura</taxon>
        <taxon>Pelobatoidea</taxon>
        <taxon>Pelobatidae</taxon>
        <taxon>Pelobates</taxon>
    </lineage>
</organism>
<name>A0AAD1RQN3_PELCU</name>
<dbReference type="SUPFAM" id="SSF50494">
    <property type="entry name" value="Trypsin-like serine proteases"/>
    <property type="match status" value="2"/>
</dbReference>
<dbReference type="AlphaFoldDB" id="A0AAD1RQN3"/>
<dbReference type="PANTHER" id="PTHR24252">
    <property type="entry name" value="ACROSIN-RELATED"/>
    <property type="match status" value="1"/>
</dbReference>
<dbReference type="InterPro" id="IPR000859">
    <property type="entry name" value="CUB_dom"/>
</dbReference>
<dbReference type="PANTHER" id="PTHR24252:SF18">
    <property type="entry name" value="OVOCHYMASE 1"/>
    <property type="match status" value="1"/>
</dbReference>
<accession>A0AAD1RQN3</accession>
<dbReference type="CDD" id="cd00190">
    <property type="entry name" value="Tryp_SPc"/>
    <property type="match status" value="2"/>
</dbReference>
<keyword evidence="2 12" id="KW-0378">Hydrolase</keyword>
<dbReference type="PROSITE" id="PS01180">
    <property type="entry name" value="CUB"/>
    <property type="match status" value="2"/>
</dbReference>
<keyword evidence="16" id="KW-1185">Reference proteome</keyword>
<evidence type="ECO:0000256" key="1">
    <source>
        <dbReference type="ARBA" id="ARBA00022670"/>
    </source>
</evidence>
<comment type="function">
    <text evidence="7">Mediates gamete interaction by affecting the vitelline coat.</text>
</comment>
<dbReference type="InterPro" id="IPR001314">
    <property type="entry name" value="Peptidase_S1A"/>
</dbReference>
<proteinExistence type="predicted"/>
<dbReference type="EC" id="3.4.21.120" evidence="8"/>
<dbReference type="Pfam" id="PF00089">
    <property type="entry name" value="Trypsin"/>
    <property type="match status" value="2"/>
</dbReference>
<dbReference type="InterPro" id="IPR009003">
    <property type="entry name" value="Peptidase_S1_PA"/>
</dbReference>
<evidence type="ECO:0000256" key="2">
    <source>
        <dbReference type="ARBA" id="ARBA00022801"/>
    </source>
</evidence>
<gene>
    <name evidence="15" type="ORF">PECUL_23A052396</name>
</gene>
<dbReference type="CDD" id="cd00041">
    <property type="entry name" value="CUB"/>
    <property type="match status" value="3"/>
</dbReference>
<feature type="domain" description="CUB" evidence="13">
    <location>
        <begin position="617"/>
        <end position="744"/>
    </location>
</feature>
<dbReference type="EMBL" id="OW240914">
    <property type="protein sequence ID" value="CAH2276338.1"/>
    <property type="molecule type" value="Genomic_DNA"/>
</dbReference>
<feature type="domain" description="Peptidase S1" evidence="14">
    <location>
        <begin position="818"/>
        <end position="1053"/>
    </location>
</feature>